<feature type="region of interest" description="Disordered" evidence="9">
    <location>
        <begin position="317"/>
        <end position="355"/>
    </location>
</feature>
<evidence type="ECO:0000256" key="2">
    <source>
        <dbReference type="ARBA" id="ARBA00022448"/>
    </source>
</evidence>
<dbReference type="PRINTS" id="PR01333">
    <property type="entry name" value="2POREKCHANEL"/>
</dbReference>
<keyword evidence="3 8" id="KW-0812">Transmembrane</keyword>
<keyword evidence="13" id="KW-1185">Reference proteome</keyword>
<dbReference type="GO" id="GO:0022841">
    <property type="term" value="F:potassium ion leak channel activity"/>
    <property type="evidence" value="ECO:0007669"/>
    <property type="project" value="TreeGrafter"/>
</dbReference>
<dbReference type="AlphaFoldDB" id="A0AAV8X5P4"/>
<evidence type="ECO:0000256" key="10">
    <source>
        <dbReference type="SAM" id="Phobius"/>
    </source>
</evidence>
<dbReference type="Proteomes" id="UP001162156">
    <property type="component" value="Unassembled WGS sequence"/>
</dbReference>
<feature type="transmembrane region" description="Helical" evidence="10">
    <location>
        <begin position="228"/>
        <end position="245"/>
    </location>
</feature>
<name>A0AAV8X5P4_9CUCU</name>
<evidence type="ECO:0000256" key="6">
    <source>
        <dbReference type="ARBA" id="ARBA00023136"/>
    </source>
</evidence>
<dbReference type="PANTHER" id="PTHR11003">
    <property type="entry name" value="POTASSIUM CHANNEL, SUBFAMILY K"/>
    <property type="match status" value="1"/>
</dbReference>
<evidence type="ECO:0000256" key="8">
    <source>
        <dbReference type="RuleBase" id="RU003857"/>
    </source>
</evidence>
<keyword evidence="7 8" id="KW-0407">Ion channel</keyword>
<sequence>MVYKHYGTIYIPTENYVERIPMYPKATNKYNGTKVLGFCRNSYLFSIYIFIYIIFLLGGAAIFNILETPEENALKLKLEAAFDKFRLAYPTVTDEALENLISEVVKASNRGVSAVRNATGEPNWSFGQSLFFSSTVVTTIGYGHVTPLSRSGKIFCIIYAMFGIPMTLVLLSALVERLLVPTIWLLQWLNSRLGHLYQPFNIRILHLLIIVPAAVFATIEPEWDYLDSFYYCFISLTTIGLGDYIPGDSADQPYRPLYKIVTTCYLFLGITVMMLTLAVFYDIPQLNLGLLFTANEDSNSEKVRLASAGLGLQYGAGTFSPQSEENTHRQVVRVRSRRNDSPSPEDPGPKEIRLP</sequence>
<dbReference type="GO" id="GO:0005886">
    <property type="term" value="C:plasma membrane"/>
    <property type="evidence" value="ECO:0007669"/>
    <property type="project" value="TreeGrafter"/>
</dbReference>
<reference evidence="12" key="1">
    <citation type="journal article" date="2023" name="Insect Mol. Biol.">
        <title>Genome sequencing provides insights into the evolution of gene families encoding plant cell wall-degrading enzymes in longhorned beetles.</title>
        <authorList>
            <person name="Shin N.R."/>
            <person name="Okamura Y."/>
            <person name="Kirsch R."/>
            <person name="Pauchet Y."/>
        </authorList>
    </citation>
    <scope>NUCLEOTIDE SEQUENCE</scope>
    <source>
        <strain evidence="12">RBIC_L_NR</strain>
    </source>
</reference>
<evidence type="ECO:0000256" key="9">
    <source>
        <dbReference type="SAM" id="MobiDB-lite"/>
    </source>
</evidence>
<protein>
    <recommendedName>
        <fullName evidence="11">Potassium channel domain-containing protein</fullName>
    </recommendedName>
</protein>
<dbReference type="PRINTS" id="PR01096">
    <property type="entry name" value="TWIK1CHANNEL"/>
</dbReference>
<keyword evidence="6 10" id="KW-0472">Membrane</keyword>
<dbReference type="Pfam" id="PF07885">
    <property type="entry name" value="Ion_trans_2"/>
    <property type="match status" value="2"/>
</dbReference>
<dbReference type="GO" id="GO:0030322">
    <property type="term" value="P:stabilization of membrane potential"/>
    <property type="evidence" value="ECO:0007669"/>
    <property type="project" value="TreeGrafter"/>
</dbReference>
<evidence type="ECO:0000256" key="7">
    <source>
        <dbReference type="ARBA" id="ARBA00023303"/>
    </source>
</evidence>
<keyword evidence="5 8" id="KW-0406">Ion transport</keyword>
<evidence type="ECO:0000259" key="11">
    <source>
        <dbReference type="Pfam" id="PF07885"/>
    </source>
</evidence>
<feature type="transmembrane region" description="Helical" evidence="10">
    <location>
        <begin position="157"/>
        <end position="180"/>
    </location>
</feature>
<dbReference type="GO" id="GO:0015271">
    <property type="term" value="F:outward rectifier potassium channel activity"/>
    <property type="evidence" value="ECO:0007669"/>
    <property type="project" value="TreeGrafter"/>
</dbReference>
<dbReference type="PANTHER" id="PTHR11003:SF249">
    <property type="entry name" value="TWO PORE POTASSIUM CHANNEL PROTEIN SUP-9"/>
    <property type="match status" value="1"/>
</dbReference>
<feature type="transmembrane region" description="Helical" evidence="10">
    <location>
        <begin position="43"/>
        <end position="66"/>
    </location>
</feature>
<feature type="transmembrane region" description="Helical" evidence="10">
    <location>
        <begin position="200"/>
        <end position="219"/>
    </location>
</feature>
<evidence type="ECO:0000313" key="13">
    <source>
        <dbReference type="Proteomes" id="UP001162156"/>
    </source>
</evidence>
<evidence type="ECO:0000256" key="1">
    <source>
        <dbReference type="ARBA" id="ARBA00004141"/>
    </source>
</evidence>
<keyword evidence="4 10" id="KW-1133">Transmembrane helix</keyword>
<comment type="subcellular location">
    <subcellularLocation>
        <location evidence="1">Membrane</location>
        <topology evidence="1">Multi-pass membrane protein</topology>
    </subcellularLocation>
</comment>
<proteinExistence type="inferred from homology"/>
<dbReference type="InterPro" id="IPR001779">
    <property type="entry name" value="2pore_dom_K_chnl_TWIK1"/>
</dbReference>
<comment type="caution">
    <text evidence="12">The sequence shown here is derived from an EMBL/GenBank/DDBJ whole genome shotgun (WGS) entry which is preliminary data.</text>
</comment>
<evidence type="ECO:0000256" key="4">
    <source>
        <dbReference type="ARBA" id="ARBA00022989"/>
    </source>
</evidence>
<gene>
    <name evidence="12" type="ORF">NQ314_013374</name>
</gene>
<feature type="domain" description="Potassium channel" evidence="11">
    <location>
        <begin position="207"/>
        <end position="282"/>
    </location>
</feature>
<feature type="transmembrane region" description="Helical" evidence="10">
    <location>
        <begin position="257"/>
        <end position="281"/>
    </location>
</feature>
<keyword evidence="2 8" id="KW-0813">Transport</keyword>
<evidence type="ECO:0000256" key="3">
    <source>
        <dbReference type="ARBA" id="ARBA00022692"/>
    </source>
</evidence>
<dbReference type="InterPro" id="IPR005408">
    <property type="entry name" value="2pore_dom_K_chnl_TWIK"/>
</dbReference>
<accession>A0AAV8X5P4</accession>
<organism evidence="12 13">
    <name type="scientific">Rhamnusium bicolor</name>
    <dbReference type="NCBI Taxonomy" id="1586634"/>
    <lineage>
        <taxon>Eukaryota</taxon>
        <taxon>Metazoa</taxon>
        <taxon>Ecdysozoa</taxon>
        <taxon>Arthropoda</taxon>
        <taxon>Hexapoda</taxon>
        <taxon>Insecta</taxon>
        <taxon>Pterygota</taxon>
        <taxon>Neoptera</taxon>
        <taxon>Endopterygota</taxon>
        <taxon>Coleoptera</taxon>
        <taxon>Polyphaga</taxon>
        <taxon>Cucujiformia</taxon>
        <taxon>Chrysomeloidea</taxon>
        <taxon>Cerambycidae</taxon>
        <taxon>Lepturinae</taxon>
        <taxon>Rhagiini</taxon>
        <taxon>Rhamnusium</taxon>
    </lineage>
</organism>
<dbReference type="InterPro" id="IPR013099">
    <property type="entry name" value="K_chnl_dom"/>
</dbReference>
<dbReference type="SUPFAM" id="SSF81324">
    <property type="entry name" value="Voltage-gated potassium channels"/>
    <property type="match status" value="2"/>
</dbReference>
<comment type="similarity">
    <text evidence="8">Belongs to the two pore domain potassium channel (TC 1.A.1.8) family.</text>
</comment>
<dbReference type="InterPro" id="IPR003280">
    <property type="entry name" value="2pore_dom_K_chnl"/>
</dbReference>
<evidence type="ECO:0000256" key="5">
    <source>
        <dbReference type="ARBA" id="ARBA00023065"/>
    </source>
</evidence>
<dbReference type="PRINTS" id="PR01586">
    <property type="entry name" value="TWIKCHANNEL"/>
</dbReference>
<evidence type="ECO:0000313" key="12">
    <source>
        <dbReference type="EMBL" id="KAJ8934333.1"/>
    </source>
</evidence>
<dbReference type="EMBL" id="JANEYF010003732">
    <property type="protein sequence ID" value="KAJ8934333.1"/>
    <property type="molecule type" value="Genomic_DNA"/>
</dbReference>
<feature type="domain" description="Potassium channel" evidence="11">
    <location>
        <begin position="121"/>
        <end position="178"/>
    </location>
</feature>
<dbReference type="Gene3D" id="1.10.287.70">
    <property type="match status" value="1"/>
</dbReference>